<gene>
    <name evidence="1" type="ORF">PDJAM_G00031740</name>
</gene>
<reference evidence="1" key="1">
    <citation type="submission" date="2020-02" db="EMBL/GenBank/DDBJ databases">
        <title>Genome sequencing of the panga catfish, Pangasius djambal.</title>
        <authorList>
            <person name="Wen M."/>
            <person name="Zahm M."/>
            <person name="Roques C."/>
            <person name="Cabau C."/>
            <person name="Klopp C."/>
            <person name="Donnadieu C."/>
            <person name="Jouanno E."/>
            <person name="Avarre J.-C."/>
            <person name="Campet M."/>
            <person name="Ha T."/>
            <person name="Dugue R."/>
            <person name="Lampietro C."/>
            <person name="Louis A."/>
            <person name="Herpin A."/>
            <person name="Echchiki A."/>
            <person name="Berthelot C."/>
            <person name="Parey E."/>
            <person name="Roest-Crollius H."/>
            <person name="Braasch I."/>
            <person name="Postlethwait J.H."/>
            <person name="Bobe J."/>
            <person name="Montfort J."/>
            <person name="Bouchez O."/>
            <person name="Begum T."/>
            <person name="Schartl M."/>
            <person name="Gustiano R."/>
            <person name="Guiguen Y."/>
        </authorList>
    </citation>
    <scope>NUCLEOTIDE SEQUENCE</scope>
    <source>
        <strain evidence="1">Pdj_M5554</strain>
    </source>
</reference>
<protein>
    <submittedName>
        <fullName evidence="1">Uncharacterized protein</fullName>
    </submittedName>
</protein>
<proteinExistence type="predicted"/>
<keyword evidence="2" id="KW-1185">Reference proteome</keyword>
<organism evidence="1 2">
    <name type="scientific">Pangasius djambal</name>
    <dbReference type="NCBI Taxonomy" id="1691987"/>
    <lineage>
        <taxon>Eukaryota</taxon>
        <taxon>Metazoa</taxon>
        <taxon>Chordata</taxon>
        <taxon>Craniata</taxon>
        <taxon>Vertebrata</taxon>
        <taxon>Euteleostomi</taxon>
        <taxon>Actinopterygii</taxon>
        <taxon>Neopterygii</taxon>
        <taxon>Teleostei</taxon>
        <taxon>Ostariophysi</taxon>
        <taxon>Siluriformes</taxon>
        <taxon>Pangasiidae</taxon>
        <taxon>Pangasius</taxon>
    </lineage>
</organism>
<accession>A0ACC5YQZ1</accession>
<feature type="non-terminal residue" evidence="1">
    <location>
        <position position="52"/>
    </location>
</feature>
<name>A0ACC5YQZ1_9TELE</name>
<comment type="caution">
    <text evidence="1">The sequence shown here is derived from an EMBL/GenBank/DDBJ whole genome shotgun (WGS) entry which is preliminary data.</text>
</comment>
<dbReference type="Proteomes" id="UP000830395">
    <property type="component" value="Chromosome 12"/>
</dbReference>
<evidence type="ECO:0000313" key="2">
    <source>
        <dbReference type="Proteomes" id="UP000830395"/>
    </source>
</evidence>
<feature type="non-terminal residue" evidence="1">
    <location>
        <position position="1"/>
    </location>
</feature>
<sequence length="52" mass="6088">LLLELILTLLYVIALVCCRRTVQTYRITELQITEIINALRILAIMITYRLPL</sequence>
<evidence type="ECO:0000313" key="1">
    <source>
        <dbReference type="EMBL" id="MCJ8738104.1"/>
    </source>
</evidence>
<dbReference type="EMBL" id="CM040986">
    <property type="protein sequence ID" value="MCJ8738104.1"/>
    <property type="molecule type" value="Genomic_DNA"/>
</dbReference>